<dbReference type="Pfam" id="PF10536">
    <property type="entry name" value="PMD"/>
    <property type="match status" value="1"/>
</dbReference>
<proteinExistence type="predicted"/>
<comment type="caution">
    <text evidence="3">The sequence shown here is derived from an EMBL/GenBank/DDBJ whole genome shotgun (WGS) entry which is preliminary data.</text>
</comment>
<evidence type="ECO:0000256" key="1">
    <source>
        <dbReference type="SAM" id="MobiDB-lite"/>
    </source>
</evidence>
<dbReference type="OrthoDB" id="1258364at2759"/>
<dbReference type="EMBL" id="PJQY01000988">
    <property type="protein sequence ID" value="PQQ06234.1"/>
    <property type="molecule type" value="Genomic_DNA"/>
</dbReference>
<feature type="region of interest" description="Disordered" evidence="1">
    <location>
        <begin position="227"/>
        <end position="296"/>
    </location>
</feature>
<dbReference type="AlphaFoldDB" id="A0A314YND0"/>
<dbReference type="GO" id="GO:0010073">
    <property type="term" value="P:meristem maintenance"/>
    <property type="evidence" value="ECO:0007669"/>
    <property type="project" value="InterPro"/>
</dbReference>
<dbReference type="PANTHER" id="PTHR46033:SF80">
    <property type="entry name" value="PROTEIN MAIN-LIKE 2-LIKE"/>
    <property type="match status" value="1"/>
</dbReference>
<feature type="region of interest" description="Disordered" evidence="1">
    <location>
        <begin position="420"/>
        <end position="439"/>
    </location>
</feature>
<name>A0A314YND0_PRUYE</name>
<feature type="compositionally biased region" description="Low complexity" evidence="1">
    <location>
        <begin position="261"/>
        <end position="275"/>
    </location>
</feature>
<evidence type="ECO:0000313" key="3">
    <source>
        <dbReference type="EMBL" id="PQQ06234.1"/>
    </source>
</evidence>
<accession>A0A314YND0</accession>
<feature type="compositionally biased region" description="Low complexity" evidence="1">
    <location>
        <begin position="369"/>
        <end position="387"/>
    </location>
</feature>
<evidence type="ECO:0000313" key="4">
    <source>
        <dbReference type="Proteomes" id="UP000250321"/>
    </source>
</evidence>
<protein>
    <recommendedName>
        <fullName evidence="2">Aminotransferase-like plant mobile domain-containing protein</fullName>
    </recommendedName>
</protein>
<feature type="domain" description="Aminotransferase-like plant mobile" evidence="2">
    <location>
        <begin position="13"/>
        <end position="136"/>
    </location>
</feature>
<evidence type="ECO:0000259" key="2">
    <source>
        <dbReference type="Pfam" id="PF10536"/>
    </source>
</evidence>
<organism evidence="3 4">
    <name type="scientific">Prunus yedoensis var. nudiflora</name>
    <dbReference type="NCBI Taxonomy" id="2094558"/>
    <lineage>
        <taxon>Eukaryota</taxon>
        <taxon>Viridiplantae</taxon>
        <taxon>Streptophyta</taxon>
        <taxon>Embryophyta</taxon>
        <taxon>Tracheophyta</taxon>
        <taxon>Spermatophyta</taxon>
        <taxon>Magnoliopsida</taxon>
        <taxon>eudicotyledons</taxon>
        <taxon>Gunneridae</taxon>
        <taxon>Pentapetalae</taxon>
        <taxon>rosids</taxon>
        <taxon>fabids</taxon>
        <taxon>Rosales</taxon>
        <taxon>Rosaceae</taxon>
        <taxon>Amygdaloideae</taxon>
        <taxon>Amygdaleae</taxon>
        <taxon>Prunus</taxon>
    </lineage>
</organism>
<feature type="compositionally biased region" description="Basic and acidic residues" evidence="1">
    <location>
        <begin position="310"/>
        <end position="326"/>
    </location>
</feature>
<sequence>MEPRYKACWLDNGIYHAIICSIVQPQADSPLLGSALVFWNSVSNTFDFWVGPMSISILDLAVIFGFRPHGRSVDWLGDFEGGPSQEKERKKNLEVLISLIGSNRAYGAFMGTFMDQEVDNPEGEHVMFLLYWLNRFPKLSKDDLLGVRAKIRESARILELRPYHPDCCCTQSFQICWDHCLSKYGPLHEVYPRAFKNCPFRRDLKGEDKRILLEQIAEDNQLSLTGARVATKKTSQPEEAGSGAKEKAQSKLASSKRAKISSVKVPKVSASSSPSMVPPPSIVLPSDGSEGRAAEVGSAAEVAGLVPQVKEARGEGISDVDNRTEVTPDTSIPVAEDPAAEIPAEKNGPEGNAPDDDASRVREDVPKIPAATPAAEPSSGSASAKAPGDLGSGSSDSTFISNARAKILLGKWLALPLEDKVADEQGAKVSNALDSICLS</sequence>
<dbReference type="InterPro" id="IPR019557">
    <property type="entry name" value="AminoTfrase-like_pln_mobile"/>
</dbReference>
<keyword evidence="4" id="KW-1185">Reference proteome</keyword>
<gene>
    <name evidence="3" type="ORF">Pyn_04914</name>
</gene>
<feature type="compositionally biased region" description="Basic and acidic residues" evidence="1">
    <location>
        <begin position="357"/>
        <end position="366"/>
    </location>
</feature>
<dbReference type="InterPro" id="IPR044824">
    <property type="entry name" value="MAIN-like"/>
</dbReference>
<dbReference type="Proteomes" id="UP000250321">
    <property type="component" value="Unassembled WGS sequence"/>
</dbReference>
<reference evidence="3 4" key="1">
    <citation type="submission" date="2018-02" db="EMBL/GenBank/DDBJ databases">
        <title>Draft genome of wild Prunus yedoensis var. nudiflora.</title>
        <authorList>
            <person name="Baek S."/>
            <person name="Kim J.-H."/>
            <person name="Choi K."/>
            <person name="Kim G.-B."/>
            <person name="Cho A."/>
            <person name="Jang H."/>
            <person name="Shin C.-H."/>
            <person name="Yu H.-J."/>
            <person name="Mun J.-H."/>
        </authorList>
    </citation>
    <scope>NUCLEOTIDE SEQUENCE [LARGE SCALE GENOMIC DNA]</scope>
    <source>
        <strain evidence="4">cv. Jeju island</strain>
        <tissue evidence="3">Leaf</tissue>
    </source>
</reference>
<feature type="region of interest" description="Disordered" evidence="1">
    <location>
        <begin position="310"/>
        <end position="397"/>
    </location>
</feature>
<dbReference type="PANTHER" id="PTHR46033">
    <property type="entry name" value="PROTEIN MAIN-LIKE 2"/>
    <property type="match status" value="1"/>
</dbReference>